<keyword evidence="2" id="KW-1185">Reference proteome</keyword>
<dbReference type="Gramene" id="PRQ19746">
    <property type="protein sequence ID" value="PRQ19746"/>
    <property type="gene ID" value="RchiOBHm_Chr7g0220621"/>
</dbReference>
<evidence type="ECO:0000313" key="1">
    <source>
        <dbReference type="EMBL" id="PRQ19746.1"/>
    </source>
</evidence>
<protein>
    <submittedName>
        <fullName evidence="1">Uncharacterized protein</fullName>
    </submittedName>
</protein>
<dbReference type="AlphaFoldDB" id="A0A2P6PCU2"/>
<proteinExistence type="predicted"/>
<reference evidence="1 2" key="1">
    <citation type="journal article" date="2018" name="Nat. Genet.">
        <title>The Rosa genome provides new insights in the design of modern roses.</title>
        <authorList>
            <person name="Bendahmane M."/>
        </authorList>
    </citation>
    <scope>NUCLEOTIDE SEQUENCE [LARGE SCALE GENOMIC DNA]</scope>
    <source>
        <strain evidence="2">cv. Old Blush</strain>
    </source>
</reference>
<gene>
    <name evidence="1" type="ORF">RchiOBHm_Chr7g0220621</name>
</gene>
<sequence>MTFLFTKEAFEDSRFLTLAIHRFLGAKFVRLGPTGTFSRINCTRGNNFAFSLPFRL</sequence>
<dbReference type="EMBL" id="PDCK01000045">
    <property type="protein sequence ID" value="PRQ19746.1"/>
    <property type="molecule type" value="Genomic_DNA"/>
</dbReference>
<organism evidence="1 2">
    <name type="scientific">Rosa chinensis</name>
    <name type="common">China rose</name>
    <dbReference type="NCBI Taxonomy" id="74649"/>
    <lineage>
        <taxon>Eukaryota</taxon>
        <taxon>Viridiplantae</taxon>
        <taxon>Streptophyta</taxon>
        <taxon>Embryophyta</taxon>
        <taxon>Tracheophyta</taxon>
        <taxon>Spermatophyta</taxon>
        <taxon>Magnoliopsida</taxon>
        <taxon>eudicotyledons</taxon>
        <taxon>Gunneridae</taxon>
        <taxon>Pentapetalae</taxon>
        <taxon>rosids</taxon>
        <taxon>fabids</taxon>
        <taxon>Rosales</taxon>
        <taxon>Rosaceae</taxon>
        <taxon>Rosoideae</taxon>
        <taxon>Rosoideae incertae sedis</taxon>
        <taxon>Rosa</taxon>
    </lineage>
</organism>
<comment type="caution">
    <text evidence="1">The sequence shown here is derived from an EMBL/GenBank/DDBJ whole genome shotgun (WGS) entry which is preliminary data.</text>
</comment>
<evidence type="ECO:0000313" key="2">
    <source>
        <dbReference type="Proteomes" id="UP000238479"/>
    </source>
</evidence>
<accession>A0A2P6PCU2</accession>
<dbReference type="Proteomes" id="UP000238479">
    <property type="component" value="Chromosome 7"/>
</dbReference>
<name>A0A2P6PCU2_ROSCH</name>